<proteinExistence type="inferred from homology"/>
<dbReference type="Pfam" id="PF02050">
    <property type="entry name" value="FliJ"/>
    <property type="match status" value="1"/>
</dbReference>
<sequence length="148" mass="17536">MSQTVSLTKVLHIRENEKKIAQKAFLSSQEAFEEVATKLYHLLKKKESAEASYDEFIQQATPIERIKEQIAYIEKLNTEINMLQREVHFARNQMEKNQQVLSDAYIEVKKFETIIDKRKQEELNELVKKEKAFLDEISINQYLSNKNR</sequence>
<evidence type="ECO:0000256" key="1">
    <source>
        <dbReference type="ARBA" id="ARBA00004413"/>
    </source>
</evidence>
<evidence type="ECO:0000256" key="11">
    <source>
        <dbReference type="SAM" id="Coils"/>
    </source>
</evidence>
<dbReference type="InterPro" id="IPR012823">
    <property type="entry name" value="Flagell_FliJ"/>
</dbReference>
<evidence type="ECO:0000256" key="9">
    <source>
        <dbReference type="ARBA" id="ARBA00023136"/>
    </source>
</evidence>
<name>A0ABW4HQ81_9BACI</name>
<evidence type="ECO:0000256" key="5">
    <source>
        <dbReference type="ARBA" id="ARBA00022475"/>
    </source>
</evidence>
<evidence type="ECO:0000256" key="8">
    <source>
        <dbReference type="ARBA" id="ARBA00022927"/>
    </source>
</evidence>
<evidence type="ECO:0000256" key="6">
    <source>
        <dbReference type="ARBA" id="ARBA00022500"/>
    </source>
</evidence>
<evidence type="ECO:0000256" key="3">
    <source>
        <dbReference type="ARBA" id="ARBA00020392"/>
    </source>
</evidence>
<evidence type="ECO:0000256" key="10">
    <source>
        <dbReference type="ARBA" id="ARBA00023225"/>
    </source>
</evidence>
<keyword evidence="9" id="KW-0472">Membrane</keyword>
<keyword evidence="12" id="KW-0282">Flagellum</keyword>
<dbReference type="Proteomes" id="UP001597221">
    <property type="component" value="Unassembled WGS sequence"/>
</dbReference>
<keyword evidence="4" id="KW-0813">Transport</keyword>
<feature type="coiled-coil region" evidence="11">
    <location>
        <begin position="66"/>
        <end position="100"/>
    </location>
</feature>
<comment type="similarity">
    <text evidence="2">Belongs to the FliJ family.</text>
</comment>
<comment type="caution">
    <text evidence="12">The sequence shown here is derived from an EMBL/GenBank/DDBJ whole genome shotgun (WGS) entry which is preliminary data.</text>
</comment>
<evidence type="ECO:0000256" key="7">
    <source>
        <dbReference type="ARBA" id="ARBA00022795"/>
    </source>
</evidence>
<keyword evidence="11" id="KW-0175">Coiled coil</keyword>
<keyword evidence="10" id="KW-1006">Bacterial flagellum protein export</keyword>
<protein>
    <recommendedName>
        <fullName evidence="3">Flagellar FliJ protein</fullName>
    </recommendedName>
</protein>
<evidence type="ECO:0000256" key="4">
    <source>
        <dbReference type="ARBA" id="ARBA00022448"/>
    </source>
</evidence>
<reference evidence="13" key="1">
    <citation type="journal article" date="2019" name="Int. J. Syst. Evol. Microbiol.">
        <title>The Global Catalogue of Microorganisms (GCM) 10K type strain sequencing project: providing services to taxonomists for standard genome sequencing and annotation.</title>
        <authorList>
            <consortium name="The Broad Institute Genomics Platform"/>
            <consortium name="The Broad Institute Genome Sequencing Center for Infectious Disease"/>
            <person name="Wu L."/>
            <person name="Ma J."/>
        </authorList>
    </citation>
    <scope>NUCLEOTIDE SEQUENCE [LARGE SCALE GENOMIC DNA]</scope>
    <source>
        <strain evidence="13">CGMCC 1.12376</strain>
    </source>
</reference>
<evidence type="ECO:0000313" key="12">
    <source>
        <dbReference type="EMBL" id="MFD1607691.1"/>
    </source>
</evidence>
<dbReference type="RefSeq" id="WP_379597055.1">
    <property type="nucleotide sequence ID" value="NZ_JBHUDE010000040.1"/>
</dbReference>
<organism evidence="12 13">
    <name type="scientific">Oceanobacillus luteolus</name>
    <dbReference type="NCBI Taxonomy" id="1274358"/>
    <lineage>
        <taxon>Bacteria</taxon>
        <taxon>Bacillati</taxon>
        <taxon>Bacillota</taxon>
        <taxon>Bacilli</taxon>
        <taxon>Bacillales</taxon>
        <taxon>Bacillaceae</taxon>
        <taxon>Oceanobacillus</taxon>
    </lineage>
</organism>
<dbReference type="InterPro" id="IPR053716">
    <property type="entry name" value="Flag_assembly_chemotaxis_eff"/>
</dbReference>
<accession>A0ABW4HQ81</accession>
<keyword evidence="7" id="KW-1005">Bacterial flagellum biogenesis</keyword>
<keyword evidence="5" id="KW-1003">Cell membrane</keyword>
<keyword evidence="6" id="KW-0145">Chemotaxis</keyword>
<dbReference type="Gene3D" id="1.10.287.1700">
    <property type="match status" value="1"/>
</dbReference>
<keyword evidence="12" id="KW-0969">Cilium</keyword>
<keyword evidence="8" id="KW-0653">Protein transport</keyword>
<evidence type="ECO:0000313" key="13">
    <source>
        <dbReference type="Proteomes" id="UP001597221"/>
    </source>
</evidence>
<dbReference type="NCBIfam" id="TIGR02473">
    <property type="entry name" value="flagell_FliJ"/>
    <property type="match status" value="1"/>
</dbReference>
<keyword evidence="13" id="KW-1185">Reference proteome</keyword>
<keyword evidence="12" id="KW-0966">Cell projection</keyword>
<gene>
    <name evidence="12" type="primary">fliJ</name>
    <name evidence="12" type="ORF">ACFSBH_08500</name>
</gene>
<evidence type="ECO:0000256" key="2">
    <source>
        <dbReference type="ARBA" id="ARBA00010004"/>
    </source>
</evidence>
<comment type="subcellular location">
    <subcellularLocation>
        <location evidence="1">Cell membrane</location>
        <topology evidence="1">Peripheral membrane protein</topology>
        <orientation evidence="1">Cytoplasmic side</orientation>
    </subcellularLocation>
</comment>
<dbReference type="EMBL" id="JBHUDE010000040">
    <property type="protein sequence ID" value="MFD1607691.1"/>
    <property type="molecule type" value="Genomic_DNA"/>
</dbReference>